<evidence type="ECO:0000256" key="3">
    <source>
        <dbReference type="ARBA" id="ARBA00022729"/>
    </source>
</evidence>
<dbReference type="OrthoDB" id="6196975at2"/>
<keyword evidence="4" id="KW-0812">Transmembrane</keyword>
<evidence type="ECO:0000256" key="2">
    <source>
        <dbReference type="ARBA" id="ARBA00007639"/>
    </source>
</evidence>
<dbReference type="InterPro" id="IPR028082">
    <property type="entry name" value="Peripla_BP_I"/>
</dbReference>
<dbReference type="SUPFAM" id="SSF53822">
    <property type="entry name" value="Periplasmic binding protein-like I"/>
    <property type="match status" value="1"/>
</dbReference>
<dbReference type="PANTHER" id="PTHR46847">
    <property type="entry name" value="D-ALLOSE-BINDING PERIPLASMIC PROTEIN-RELATED"/>
    <property type="match status" value="1"/>
</dbReference>
<dbReference type="Pfam" id="PF13407">
    <property type="entry name" value="Peripla_BP_4"/>
    <property type="match status" value="1"/>
</dbReference>
<dbReference type="InterPro" id="IPR025997">
    <property type="entry name" value="SBP_2_dom"/>
</dbReference>
<protein>
    <recommendedName>
        <fullName evidence="5">Periplasmic binding protein domain-containing protein</fullName>
    </recommendedName>
</protein>
<keyword evidence="4" id="KW-1133">Transmembrane helix</keyword>
<comment type="subcellular location">
    <subcellularLocation>
        <location evidence="1">Cell envelope</location>
    </subcellularLocation>
</comment>
<dbReference type="PANTHER" id="PTHR46847:SF1">
    <property type="entry name" value="D-ALLOSE-BINDING PERIPLASMIC PROTEIN-RELATED"/>
    <property type="match status" value="1"/>
</dbReference>
<dbReference type="RefSeq" id="WP_071310539.1">
    <property type="nucleotide sequence ID" value="NZ_MLQR01000037.1"/>
</dbReference>
<keyword evidence="3" id="KW-0732">Signal</keyword>
<keyword evidence="7" id="KW-1185">Reference proteome</keyword>
<gene>
    <name evidence="6" type="ORF">BKP37_15545</name>
</gene>
<comment type="similarity">
    <text evidence="2">Belongs to the bacterial solute-binding protein 2 family.</text>
</comment>
<evidence type="ECO:0000313" key="7">
    <source>
        <dbReference type="Proteomes" id="UP000179524"/>
    </source>
</evidence>
<sequence length="316" mass="34346">MLSNRLKVLIVVISVFTIVIGLIYNPFAGEKPKVVVVLKGSSEQYWQIVKAGAEKGFLDFGIEGKVIAPRDETEVDLQINLLKAVLNDQPDLLIVSPISAEIIPILDEFNENDIPVLLLDTDYPWENKIAYIGTNNFELGKMGGTFLATQLHPSNEVALIAGDLNHPISGERIKGAKAGLEAAGIKIATEKINLPNEAEPVKEVMETILQDHPYIKGVYAITDIMALGAFEAIEEASLNMPVIGADGVIEMIKLIENGILPGTVAQNPYDMGYLSVETAIKVLQGEVVESTIDSGVDIIIKGNALQRLSFQKELMK</sequence>
<evidence type="ECO:0000313" key="6">
    <source>
        <dbReference type="EMBL" id="OIJ11547.1"/>
    </source>
</evidence>
<name>A0A1S2LIN6_9BACI</name>
<feature type="domain" description="Periplasmic binding protein" evidence="5">
    <location>
        <begin position="34"/>
        <end position="286"/>
    </location>
</feature>
<evidence type="ECO:0000256" key="4">
    <source>
        <dbReference type="SAM" id="Phobius"/>
    </source>
</evidence>
<accession>A0A1S2LIN6</accession>
<reference evidence="6 7" key="1">
    <citation type="submission" date="2016-10" db="EMBL/GenBank/DDBJ databases">
        <title>Draft genome sequences of four alkaliphilic bacteria belonging to the Anaerobacillus genus.</title>
        <authorList>
            <person name="Bassil N.M."/>
            <person name="Lloyd J.R."/>
        </authorList>
    </citation>
    <scope>NUCLEOTIDE SEQUENCE [LARGE SCALE GENOMIC DNA]</scope>
    <source>
        <strain evidence="6 7">DSM 18345</strain>
    </source>
</reference>
<proteinExistence type="inferred from homology"/>
<dbReference type="GO" id="GO:0030246">
    <property type="term" value="F:carbohydrate binding"/>
    <property type="evidence" value="ECO:0007669"/>
    <property type="project" value="UniProtKB-ARBA"/>
</dbReference>
<comment type="caution">
    <text evidence="6">The sequence shown here is derived from an EMBL/GenBank/DDBJ whole genome shotgun (WGS) entry which is preliminary data.</text>
</comment>
<dbReference type="Gene3D" id="3.40.50.2300">
    <property type="match status" value="2"/>
</dbReference>
<feature type="transmembrane region" description="Helical" evidence="4">
    <location>
        <begin position="6"/>
        <end position="24"/>
    </location>
</feature>
<evidence type="ECO:0000259" key="5">
    <source>
        <dbReference type="Pfam" id="PF13407"/>
    </source>
</evidence>
<keyword evidence="4" id="KW-0472">Membrane</keyword>
<dbReference type="AlphaFoldDB" id="A0A1S2LIN6"/>
<organism evidence="6 7">
    <name type="scientific">Anaerobacillus alkalilacustris</name>
    <dbReference type="NCBI Taxonomy" id="393763"/>
    <lineage>
        <taxon>Bacteria</taxon>
        <taxon>Bacillati</taxon>
        <taxon>Bacillota</taxon>
        <taxon>Bacilli</taxon>
        <taxon>Bacillales</taxon>
        <taxon>Bacillaceae</taxon>
        <taxon>Anaerobacillus</taxon>
    </lineage>
</organism>
<dbReference type="Proteomes" id="UP000179524">
    <property type="component" value="Unassembled WGS sequence"/>
</dbReference>
<evidence type="ECO:0000256" key="1">
    <source>
        <dbReference type="ARBA" id="ARBA00004196"/>
    </source>
</evidence>
<dbReference type="CDD" id="cd01536">
    <property type="entry name" value="PBP1_ABC_sugar_binding-like"/>
    <property type="match status" value="1"/>
</dbReference>
<dbReference type="GO" id="GO:0030313">
    <property type="term" value="C:cell envelope"/>
    <property type="evidence" value="ECO:0007669"/>
    <property type="project" value="UniProtKB-SubCell"/>
</dbReference>
<dbReference type="EMBL" id="MLQR01000037">
    <property type="protein sequence ID" value="OIJ11547.1"/>
    <property type="molecule type" value="Genomic_DNA"/>
</dbReference>